<comment type="subcellular location">
    <subcellularLocation>
        <location evidence="1">Cell membrane</location>
        <topology evidence="1">Multi-pass membrane protein</topology>
    </subcellularLocation>
</comment>
<evidence type="ECO:0000256" key="6">
    <source>
        <dbReference type="ARBA" id="ARBA00023136"/>
    </source>
</evidence>
<dbReference type="PANTHER" id="PTHR21421:SF29">
    <property type="entry name" value="GUSTATORY RECEPTOR 5A FOR TREHALOSE-RELATED"/>
    <property type="match status" value="1"/>
</dbReference>
<evidence type="ECO:0000313" key="9">
    <source>
        <dbReference type="Proteomes" id="UP001153148"/>
    </source>
</evidence>
<evidence type="ECO:0000256" key="2">
    <source>
        <dbReference type="ARBA" id="ARBA00005327"/>
    </source>
</evidence>
<dbReference type="PANTHER" id="PTHR21421">
    <property type="entry name" value="GUSTATORY RECEPTOR"/>
    <property type="match status" value="1"/>
</dbReference>
<feature type="non-terminal residue" evidence="8">
    <location>
        <position position="1"/>
    </location>
</feature>
<evidence type="ECO:0000256" key="4">
    <source>
        <dbReference type="ARBA" id="ARBA00022692"/>
    </source>
</evidence>
<evidence type="ECO:0000256" key="1">
    <source>
        <dbReference type="ARBA" id="ARBA00004651"/>
    </source>
</evidence>
<dbReference type="EMBL" id="CAJPIN010124987">
    <property type="protein sequence ID" value="CAG2069272.1"/>
    <property type="molecule type" value="Genomic_DNA"/>
</dbReference>
<accession>A0ABN7PSY0</accession>
<gene>
    <name evidence="8" type="ORF">TPAB3V08_LOCUS16215</name>
</gene>
<name>A0ABN7PSY0_TIMPD</name>
<keyword evidence="5" id="KW-1133">Transmembrane helix</keyword>
<keyword evidence="4" id="KW-0812">Transmembrane</keyword>
<organism evidence="8 9">
    <name type="scientific">Timema podura</name>
    <name type="common">Walking stick</name>
    <dbReference type="NCBI Taxonomy" id="61482"/>
    <lineage>
        <taxon>Eukaryota</taxon>
        <taxon>Metazoa</taxon>
        <taxon>Ecdysozoa</taxon>
        <taxon>Arthropoda</taxon>
        <taxon>Hexapoda</taxon>
        <taxon>Insecta</taxon>
        <taxon>Pterygota</taxon>
        <taxon>Neoptera</taxon>
        <taxon>Polyneoptera</taxon>
        <taxon>Phasmatodea</taxon>
        <taxon>Timematodea</taxon>
        <taxon>Timematoidea</taxon>
        <taxon>Timematidae</taxon>
        <taxon>Timema</taxon>
    </lineage>
</organism>
<dbReference type="Pfam" id="PF06151">
    <property type="entry name" value="Trehalose_recp"/>
    <property type="match status" value="1"/>
</dbReference>
<evidence type="ECO:0000256" key="5">
    <source>
        <dbReference type="ARBA" id="ARBA00022989"/>
    </source>
</evidence>
<evidence type="ECO:0000313" key="8">
    <source>
        <dbReference type="EMBL" id="CAG2069272.1"/>
    </source>
</evidence>
<reference evidence="8" key="1">
    <citation type="submission" date="2021-03" db="EMBL/GenBank/DDBJ databases">
        <authorList>
            <person name="Tran Van P."/>
        </authorList>
    </citation>
    <scope>NUCLEOTIDE SEQUENCE</scope>
</reference>
<keyword evidence="3" id="KW-1003">Cell membrane</keyword>
<comment type="caution">
    <text evidence="8">The sequence shown here is derived from an EMBL/GenBank/DDBJ whole genome shotgun (WGS) entry which is preliminary data.</text>
</comment>
<evidence type="ECO:0000256" key="3">
    <source>
        <dbReference type="ARBA" id="ARBA00022475"/>
    </source>
</evidence>
<comment type="similarity">
    <text evidence="2">Belongs to the insect chemoreceptor superfamily. Gustatory receptor (GR) family. Gr5a subfamily.</text>
</comment>
<keyword evidence="6" id="KW-0472">Membrane</keyword>
<keyword evidence="9" id="KW-1185">Reference proteome</keyword>
<dbReference type="InterPro" id="IPR009318">
    <property type="entry name" value="Gustatory_rcpt"/>
</dbReference>
<proteinExistence type="inferred from homology"/>
<keyword evidence="7" id="KW-0675">Receptor</keyword>
<evidence type="ECO:0000256" key="7">
    <source>
        <dbReference type="ARBA" id="ARBA00023170"/>
    </source>
</evidence>
<protein>
    <submittedName>
        <fullName evidence="8">Uncharacterized protein</fullName>
    </submittedName>
</protein>
<dbReference type="Proteomes" id="UP001153148">
    <property type="component" value="Unassembled WGS sequence"/>
</dbReference>
<sequence length="141" mass="15871">PVVGGYTVRTAPQKCGAILSRLFVRAGAVRCGEDSCSHLHLKTWIPFHRNNAGRPLNDPVDIVYFYYSFGYLLLRSVSVSLFAASIYDETKEPKAILYSVPSESFNVEVQRFLQQVTFDDVVLTGLNFFSITRSLLLTVWS</sequence>